<organism evidence="12 13">
    <name type="scientific">Pocillopora damicornis</name>
    <name type="common">Cauliflower coral</name>
    <name type="synonym">Millepora damicornis</name>
    <dbReference type="NCBI Taxonomy" id="46731"/>
    <lineage>
        <taxon>Eukaryota</taxon>
        <taxon>Metazoa</taxon>
        <taxon>Cnidaria</taxon>
        <taxon>Anthozoa</taxon>
        <taxon>Hexacorallia</taxon>
        <taxon>Scleractinia</taxon>
        <taxon>Astrocoeniina</taxon>
        <taxon>Pocilloporidae</taxon>
        <taxon>Pocillopora</taxon>
    </lineage>
</organism>
<dbReference type="GO" id="GO:0034982">
    <property type="term" value="P:mitochondrial protein processing"/>
    <property type="evidence" value="ECO:0007669"/>
    <property type="project" value="TreeGrafter"/>
</dbReference>
<dbReference type="AlphaFoldDB" id="A0A3M6TJ62"/>
<evidence type="ECO:0000259" key="11">
    <source>
        <dbReference type="Pfam" id="PF01435"/>
    </source>
</evidence>
<keyword evidence="4 9" id="KW-0862">Zinc</keyword>
<comment type="cofactor">
    <cofactor evidence="9">
        <name>Zn(2+)</name>
        <dbReference type="ChEBI" id="CHEBI:29105"/>
    </cofactor>
    <text evidence="9">Binds 1 zinc ion per subunit.</text>
</comment>
<evidence type="ECO:0000256" key="1">
    <source>
        <dbReference type="ARBA" id="ARBA00022670"/>
    </source>
</evidence>
<accession>A0A3M6TJ62</accession>
<evidence type="ECO:0000256" key="2">
    <source>
        <dbReference type="ARBA" id="ARBA00022723"/>
    </source>
</evidence>
<evidence type="ECO:0000313" key="12">
    <source>
        <dbReference type="EMBL" id="RMX41473.1"/>
    </source>
</evidence>
<dbReference type="Gene3D" id="3.30.2010.10">
    <property type="entry name" value="Metalloproteases ('zincins'), catalytic domain"/>
    <property type="match status" value="1"/>
</dbReference>
<evidence type="ECO:0000256" key="5">
    <source>
        <dbReference type="ARBA" id="ARBA00023049"/>
    </source>
</evidence>
<dbReference type="CDD" id="cd07331">
    <property type="entry name" value="M48C_Oma1_like"/>
    <property type="match status" value="1"/>
</dbReference>
<dbReference type="PANTHER" id="PTHR22726">
    <property type="entry name" value="METALLOENDOPEPTIDASE OMA1"/>
    <property type="match status" value="1"/>
</dbReference>
<dbReference type="Proteomes" id="UP000275408">
    <property type="component" value="Unassembled WGS sequence"/>
</dbReference>
<name>A0A3M6TJ62_POCDA</name>
<dbReference type="STRING" id="46731.A0A3M6TJ62"/>
<dbReference type="EMBL" id="RCHS01003481">
    <property type="protein sequence ID" value="RMX41473.1"/>
    <property type="molecule type" value="Genomic_DNA"/>
</dbReference>
<dbReference type="GO" id="GO:0004222">
    <property type="term" value="F:metalloendopeptidase activity"/>
    <property type="evidence" value="ECO:0007669"/>
    <property type="project" value="InterPro"/>
</dbReference>
<feature type="transmembrane region" description="Helical" evidence="10">
    <location>
        <begin position="274"/>
        <end position="295"/>
    </location>
</feature>
<dbReference type="Pfam" id="PF01435">
    <property type="entry name" value="Peptidase_M48"/>
    <property type="match status" value="1"/>
</dbReference>
<evidence type="ECO:0000256" key="3">
    <source>
        <dbReference type="ARBA" id="ARBA00022801"/>
    </source>
</evidence>
<dbReference type="InterPro" id="IPR001915">
    <property type="entry name" value="Peptidase_M48"/>
</dbReference>
<feature type="domain" description="Peptidase M48" evidence="11">
    <location>
        <begin position="198"/>
        <end position="383"/>
    </location>
</feature>
<reference evidence="12 13" key="1">
    <citation type="journal article" date="2018" name="Sci. Rep.">
        <title>Comparative analysis of the Pocillopora damicornis genome highlights role of immune system in coral evolution.</title>
        <authorList>
            <person name="Cunning R."/>
            <person name="Bay R.A."/>
            <person name="Gillette P."/>
            <person name="Baker A.C."/>
            <person name="Traylor-Knowles N."/>
        </authorList>
    </citation>
    <scope>NUCLEOTIDE SEQUENCE [LARGE SCALE GENOMIC DNA]</scope>
    <source>
        <strain evidence="12">RSMAS</strain>
        <tissue evidence="12">Whole animal</tissue>
    </source>
</reference>
<dbReference type="GO" id="GO:0006515">
    <property type="term" value="P:protein quality control for misfolded or incompletely synthesized proteins"/>
    <property type="evidence" value="ECO:0007669"/>
    <property type="project" value="TreeGrafter"/>
</dbReference>
<sequence>MPLFFCSSLLSRNSRCILNNHVRIFFNSRSRFVCVRQQPLLFKTIPSKSLSQVCCRSWSSYAVRRFHTSQSRSAAPLAALLVKLAGPLSKLTKLVAVVGGRSFRKWWNNLSADKRLQLTKSFHLRKERLTIVVGGFSGLCIAYYFFHLEETPFTHRTRFMPISHRQMEELTNTEYRNTLELFADKILPVTDPNHLRVLRVAKRLVMANGSKEMEHLSWQVNVVNCDDMNAFVLPNGQIFMFTGMLNKLPNDDSLATILGHEMSHAILQHGAEQVSLCGFINMFIVIVLALLWALLPTETAIFAHWFQNRILSIFLHLPYSRRLEEEADEVGMKMAAKACFDVRESPRFWRRLAITQKEMDKPELIKWLSTHPTHSDRADNLEALLPQALKIRRNCNCPLLPGEVSFITPEDKNDHGFLQQHSLLRRPSPLTERNKFITK</sequence>
<evidence type="ECO:0000256" key="9">
    <source>
        <dbReference type="RuleBase" id="RU003983"/>
    </source>
</evidence>
<dbReference type="GO" id="GO:0046872">
    <property type="term" value="F:metal ion binding"/>
    <property type="evidence" value="ECO:0007669"/>
    <property type="project" value="UniProtKB-KW"/>
</dbReference>
<dbReference type="OrthoDB" id="7464992at2759"/>
<keyword evidence="3 9" id="KW-0378">Hydrolase</keyword>
<dbReference type="GO" id="GO:0005743">
    <property type="term" value="C:mitochondrial inner membrane"/>
    <property type="evidence" value="ECO:0007669"/>
    <property type="project" value="TreeGrafter"/>
</dbReference>
<keyword evidence="13" id="KW-1185">Reference proteome</keyword>
<evidence type="ECO:0000256" key="10">
    <source>
        <dbReference type="SAM" id="Phobius"/>
    </source>
</evidence>
<keyword evidence="10" id="KW-0472">Membrane</keyword>
<keyword evidence="5 9" id="KW-0482">Metalloprotease</keyword>
<evidence type="ECO:0000256" key="7">
    <source>
        <dbReference type="ARBA" id="ARBA00040360"/>
    </source>
</evidence>
<dbReference type="InterPro" id="IPR051156">
    <property type="entry name" value="Mito/Outer_Membr_Metalloprot"/>
</dbReference>
<comment type="similarity">
    <text evidence="6 9">Belongs to the peptidase M48 family.</text>
</comment>
<feature type="transmembrane region" description="Helical" evidence="10">
    <location>
        <begin position="129"/>
        <end position="146"/>
    </location>
</feature>
<evidence type="ECO:0000256" key="6">
    <source>
        <dbReference type="ARBA" id="ARBA00038233"/>
    </source>
</evidence>
<keyword evidence="10" id="KW-1133">Transmembrane helix</keyword>
<keyword evidence="1 9" id="KW-0645">Protease</keyword>
<keyword evidence="2" id="KW-0479">Metal-binding</keyword>
<dbReference type="PANTHER" id="PTHR22726:SF1">
    <property type="entry name" value="METALLOENDOPEPTIDASE OMA1, MITOCHONDRIAL"/>
    <property type="match status" value="1"/>
</dbReference>
<keyword evidence="10" id="KW-0812">Transmembrane</keyword>
<protein>
    <recommendedName>
        <fullName evidence="7">Metalloendopeptidase OMA1, mitochondrial</fullName>
    </recommendedName>
    <alternativeName>
        <fullName evidence="8">Overlapping with the m-AAA protease 1 homolog</fullName>
    </alternativeName>
</protein>
<dbReference type="OMA" id="TFILGHE"/>
<comment type="caution">
    <text evidence="12">The sequence shown here is derived from an EMBL/GenBank/DDBJ whole genome shotgun (WGS) entry which is preliminary data.</text>
</comment>
<proteinExistence type="inferred from homology"/>
<evidence type="ECO:0000256" key="4">
    <source>
        <dbReference type="ARBA" id="ARBA00022833"/>
    </source>
</evidence>
<evidence type="ECO:0000313" key="13">
    <source>
        <dbReference type="Proteomes" id="UP000275408"/>
    </source>
</evidence>
<gene>
    <name evidence="12" type="ORF">pdam_00012255</name>
</gene>
<evidence type="ECO:0000256" key="8">
    <source>
        <dbReference type="ARBA" id="ARBA00042978"/>
    </source>
</evidence>